<keyword evidence="2" id="KW-0285">Flavoprotein</keyword>
<dbReference type="InterPro" id="IPR027477">
    <property type="entry name" value="Succ_DH/fumarate_Rdtase_cat_sf"/>
</dbReference>
<dbReference type="Proteomes" id="UP000033540">
    <property type="component" value="Unassembled WGS sequence"/>
</dbReference>
<evidence type="ECO:0000256" key="2">
    <source>
        <dbReference type="ARBA" id="ARBA00022630"/>
    </source>
</evidence>
<dbReference type="STRING" id="1403190.A0A0F0I4C6"/>
<evidence type="ECO:0000256" key="5">
    <source>
        <dbReference type="SAM" id="MobiDB-lite"/>
    </source>
</evidence>
<evidence type="ECO:0000259" key="6">
    <source>
        <dbReference type="Pfam" id="PF00890"/>
    </source>
</evidence>
<feature type="region of interest" description="Disordered" evidence="5">
    <location>
        <begin position="727"/>
        <end position="754"/>
    </location>
</feature>
<reference evidence="7 8" key="1">
    <citation type="submission" date="2015-02" db="EMBL/GenBank/DDBJ databases">
        <title>Draft genome sequence of Aspergillus parasiticus SU-1.</title>
        <authorList>
            <person name="Yu J."/>
            <person name="Fedorova N."/>
            <person name="Yin Y."/>
            <person name="Losada L."/>
            <person name="Zafar N."/>
            <person name="Taujale R."/>
            <person name="Ehrlich K.C."/>
            <person name="Bhatnagar D."/>
            <person name="Cleveland T.E."/>
            <person name="Bennett J.W."/>
            <person name="Nierman W.C."/>
        </authorList>
    </citation>
    <scope>NUCLEOTIDE SEQUENCE [LARGE SCALE GENOMIC DNA]</scope>
    <source>
        <strain evidence="8">ATCC 56775 / NRRL 5862 / SRRC 143 / SU-1</strain>
    </source>
</reference>
<proteinExistence type="inferred from homology"/>
<dbReference type="Gene3D" id="3.40.1390.30">
    <property type="entry name" value="NIF3 (NGG1p interacting factor 3)-like"/>
    <property type="match status" value="2"/>
</dbReference>
<dbReference type="PANTHER" id="PTHR43260:SF1">
    <property type="entry name" value="KSDD-LIKE STEROID DEHYDROGENASE RV0785"/>
    <property type="match status" value="1"/>
</dbReference>
<dbReference type="Gene3D" id="3.50.50.60">
    <property type="entry name" value="FAD/NAD(P)-binding domain"/>
    <property type="match status" value="2"/>
</dbReference>
<sequence length="953" mass="102935">MVQKNSPIIIVGGGLAGLVAAFELSKREVHTIIIDQENEASLGGQAFWSLGGLFCVNSADQRRLGIQDSRKLAMEDWFNSARFDRECDLWPRKWAEAFVDFATDHMERYVKSLGVSFASVGWAERGDGSAGGHGNSVPRFHVSWGTGPAIVEAFEKPVRAAAKKGLVEFMFRHQVDSLIVDESTGAVIGVRGQVLEPSDTARGVASSRKSIDMFEVYGSAVLIASGGIGGNVDLVKKNWPVDRLGTPPSNFVIGVPAHVDGRMIEIAKDSGASVINEDRMWHYTEGLQNWDPIWPQHGIRIIPGPSSLWLDATGKRLPPMLYPGCDTLATLKHICNTGYDYTWFVLDKTIIGKEFALSGSEQNPDLTGKSRLRTLYRMLSSAVPGPVQAFMDKGVDFVVEPTLPKLVAGMNKLAKERGGPPLDVEKIKREIHLRDMQIDNKFTKDAQIMLIQNGRNYWPDRLGRVAKPHKLADPSHGPFVAVRLNLLTRKTLGGLETDLHGRVLRSDGSPFPNLYAAGEVSGFGGGGVHGYSALEGTFLGGCIFSGRTAALGFNSPPTQVLLKITPQPHCTGSIEPSMSTLLRSSVRLYSTMSASLSPTSSPFTKAVVSSMRKLYPETLADKSWDNTGLLLEAPFNPTRRQNNSVLLAIDLTKAVADEAIARKDSAIVAYHPIIFRGLKSLTFNDPQQQSLLRLAQEGISVYSPHTAVDATPGGMADWLCDIVTGSITPSPSPSSTTNASIQSSSKTYTAPSYPTPHAVIPAEASSIPKHTRTTIHPSPPPLPENMETAGMGRLVTFDSPQPLTSLVDRIAEGVGSPGGIPIAIPQGVSVDEISIRTVGVCPGSGSSVLMKGGNVPDLLFTGEMSHHEALAAIERGKVVVALAHSNTERGYLRAVMREKLEGVLKKEWEVQRVEALKASEGDEGLVEVLKDGACEVHVSESDRDPYGIMVRRV</sequence>
<dbReference type="EMBL" id="JZEE01000618">
    <property type="protein sequence ID" value="KJK62580.1"/>
    <property type="molecule type" value="Genomic_DNA"/>
</dbReference>
<evidence type="ECO:0000256" key="1">
    <source>
        <dbReference type="ARBA" id="ARBA00006964"/>
    </source>
</evidence>
<organism evidence="7 8">
    <name type="scientific">Aspergillus parasiticus (strain ATCC 56775 / NRRL 5862 / SRRC 143 / SU-1)</name>
    <dbReference type="NCBI Taxonomy" id="1403190"/>
    <lineage>
        <taxon>Eukaryota</taxon>
        <taxon>Fungi</taxon>
        <taxon>Dikarya</taxon>
        <taxon>Ascomycota</taxon>
        <taxon>Pezizomycotina</taxon>
        <taxon>Eurotiomycetes</taxon>
        <taxon>Eurotiomycetidae</taxon>
        <taxon>Eurotiales</taxon>
        <taxon>Aspergillaceae</taxon>
        <taxon>Aspergillus</taxon>
        <taxon>Aspergillus subgen. Circumdati</taxon>
    </lineage>
</organism>
<protein>
    <submittedName>
        <fullName evidence="7">NIF3 NGG1p interacting factor 3</fullName>
    </submittedName>
</protein>
<feature type="compositionally biased region" description="Low complexity" evidence="5">
    <location>
        <begin position="733"/>
        <end position="745"/>
    </location>
</feature>
<dbReference type="FunFam" id="3.40.1390.30:FF:000008">
    <property type="entry name" value="NGG1 interacting factor Nif3"/>
    <property type="match status" value="1"/>
</dbReference>
<dbReference type="Pfam" id="PF00890">
    <property type="entry name" value="FAD_binding_2"/>
    <property type="match status" value="1"/>
</dbReference>
<feature type="binding site" evidence="4">
    <location>
        <position position="709"/>
    </location>
    <ligand>
        <name>a divalent metal cation</name>
        <dbReference type="ChEBI" id="CHEBI:60240"/>
        <label>1</label>
    </ligand>
</feature>
<dbReference type="OrthoDB" id="3345469at2759"/>
<dbReference type="AlphaFoldDB" id="A0A0F0I4C6"/>
<feature type="binding site" evidence="4">
    <location>
        <position position="884"/>
    </location>
    <ligand>
        <name>a divalent metal cation</name>
        <dbReference type="ChEBI" id="CHEBI:60240"/>
        <label>1</label>
    </ligand>
</feature>
<dbReference type="InterPro" id="IPR003953">
    <property type="entry name" value="FAD-dep_OxRdtase_2_FAD-bd"/>
</dbReference>
<dbReference type="InterPro" id="IPR002678">
    <property type="entry name" value="DUF34/NIF3"/>
</dbReference>
<dbReference type="Pfam" id="PF01784">
    <property type="entry name" value="DUF34_NIF3"/>
    <property type="match status" value="1"/>
</dbReference>
<dbReference type="GO" id="GO:0016627">
    <property type="term" value="F:oxidoreductase activity, acting on the CH-CH group of donors"/>
    <property type="evidence" value="ECO:0007669"/>
    <property type="project" value="InterPro"/>
</dbReference>
<evidence type="ECO:0000313" key="7">
    <source>
        <dbReference type="EMBL" id="KJK62580.1"/>
    </source>
</evidence>
<comment type="caution">
    <text evidence="7">The sequence shown here is derived from an EMBL/GenBank/DDBJ whole genome shotgun (WGS) entry which is preliminary data.</text>
</comment>
<dbReference type="InterPro" id="IPR036069">
    <property type="entry name" value="DUF34/NIF3_sf"/>
</dbReference>
<dbReference type="SUPFAM" id="SSF51905">
    <property type="entry name" value="FAD/NAD(P)-binding domain"/>
    <property type="match status" value="1"/>
</dbReference>
<evidence type="ECO:0000313" key="8">
    <source>
        <dbReference type="Proteomes" id="UP000033540"/>
    </source>
</evidence>
<dbReference type="FunFam" id="3.40.1390.30:FF:000001">
    <property type="entry name" value="GTP cyclohydrolase 1 type 2"/>
    <property type="match status" value="1"/>
</dbReference>
<keyword evidence="3" id="KW-0560">Oxidoreductase</keyword>
<dbReference type="PANTHER" id="PTHR43260">
    <property type="entry name" value="3-KETOSTEROID-DELTA-1-DEHYDROGENASE"/>
    <property type="match status" value="1"/>
</dbReference>
<keyword evidence="4" id="KW-0479">Metal-binding</keyword>
<name>A0A0F0I4C6_ASPPU</name>
<dbReference type="InterPro" id="IPR014614">
    <property type="entry name" value="KsdD_DH"/>
</dbReference>
<feature type="binding site" evidence="4">
    <location>
        <position position="671"/>
    </location>
    <ligand>
        <name>a divalent metal cation</name>
        <dbReference type="ChEBI" id="CHEBI:60240"/>
        <label>1</label>
    </ligand>
</feature>
<dbReference type="SUPFAM" id="SSF102705">
    <property type="entry name" value="NIF3 (NGG1p interacting factor 3)-like"/>
    <property type="match status" value="1"/>
</dbReference>
<comment type="similarity">
    <text evidence="1">Belongs to the GTP cyclohydrolase I type 2/NIF3 family.</text>
</comment>
<accession>A0A0F0I4C6</accession>
<dbReference type="NCBIfam" id="NF009472">
    <property type="entry name" value="PRK12834.1"/>
    <property type="match status" value="1"/>
</dbReference>
<feature type="binding site" evidence="4">
    <location>
        <position position="888"/>
    </location>
    <ligand>
        <name>a divalent metal cation</name>
        <dbReference type="ChEBI" id="CHEBI:60240"/>
        <label>1</label>
    </ligand>
</feature>
<dbReference type="InterPro" id="IPR036188">
    <property type="entry name" value="FAD/NAD-bd_sf"/>
</dbReference>
<evidence type="ECO:0000256" key="3">
    <source>
        <dbReference type="ARBA" id="ARBA00023002"/>
    </source>
</evidence>
<evidence type="ECO:0000256" key="4">
    <source>
        <dbReference type="PIRSR" id="PIRSR602678-1"/>
    </source>
</evidence>
<gene>
    <name evidence="7" type="ORF">P875_00095268</name>
</gene>
<dbReference type="Gene3D" id="3.90.700.10">
    <property type="entry name" value="Succinate dehydrogenase/fumarate reductase flavoprotein, catalytic domain"/>
    <property type="match status" value="1"/>
</dbReference>
<feature type="domain" description="FAD-dependent oxidoreductase 2 FAD-binding" evidence="6">
    <location>
        <begin position="8"/>
        <end position="539"/>
    </location>
</feature>
<dbReference type="GO" id="GO:0046872">
    <property type="term" value="F:metal ion binding"/>
    <property type="evidence" value="ECO:0007669"/>
    <property type="project" value="UniProtKB-KW"/>
</dbReference>
<dbReference type="NCBIfam" id="TIGR00486">
    <property type="entry name" value="YbgI_SA1388"/>
    <property type="match status" value="1"/>
</dbReference>